<evidence type="ECO:0000313" key="2">
    <source>
        <dbReference type="EMBL" id="SEH87504.1"/>
    </source>
</evidence>
<organism evidence="2 3">
    <name type="scientific">Bathymodiolus azoricus thioautotrophic gill symbiont</name>
    <dbReference type="NCBI Taxonomy" id="235205"/>
    <lineage>
        <taxon>Bacteria</taxon>
        <taxon>Pseudomonadati</taxon>
        <taxon>Pseudomonadota</taxon>
        <taxon>Gammaproteobacteria</taxon>
        <taxon>sulfur-oxidizing symbionts</taxon>
    </lineage>
</organism>
<keyword evidence="1" id="KW-1133">Transmembrane helix</keyword>
<sequence>MIDSMVALGMTNCKAMRVMTNSMARQATIIYLVKVVMIFSTVAMVMII</sequence>
<accession>A0A1H6LFZ8</accession>
<dbReference type="EMBL" id="CDSC02000282">
    <property type="protein sequence ID" value="SEH87504.1"/>
    <property type="molecule type" value="Genomic_DNA"/>
</dbReference>
<name>A0A1H6LFZ8_9GAMM</name>
<reference evidence="3" key="1">
    <citation type="submission" date="2016-06" db="EMBL/GenBank/DDBJ databases">
        <authorList>
            <person name="Petersen J."/>
            <person name="Sayavedra L."/>
        </authorList>
    </citation>
    <scope>NUCLEOTIDE SEQUENCE [LARGE SCALE GENOMIC DNA]</scope>
    <source>
        <strain evidence="3">BazSymA</strain>
    </source>
</reference>
<keyword evidence="1" id="KW-0472">Membrane</keyword>
<feature type="transmembrane region" description="Helical" evidence="1">
    <location>
        <begin position="29"/>
        <end position="47"/>
    </location>
</feature>
<dbReference type="AlphaFoldDB" id="A0A1H6LFZ8"/>
<keyword evidence="1" id="KW-0812">Transmembrane</keyword>
<proteinExistence type="predicted"/>
<evidence type="ECO:0000256" key="1">
    <source>
        <dbReference type="SAM" id="Phobius"/>
    </source>
</evidence>
<protein>
    <submittedName>
        <fullName evidence="2">Uncharacterized protein</fullName>
    </submittedName>
</protein>
<dbReference type="Proteomes" id="UP000198988">
    <property type="component" value="Unassembled WGS sequence"/>
</dbReference>
<evidence type="ECO:0000313" key="3">
    <source>
        <dbReference type="Proteomes" id="UP000198988"/>
    </source>
</evidence>
<gene>
    <name evidence="2" type="ORF">BAZSYMA_ACONTIG24851_4</name>
</gene>